<sequence length="168" mass="19158">MASIKPRVLVLGHSFIRRLFEAVDSGKFAENFGLKQCQISGRGYGGGTVRGVRSSCRHYLEQFQPHIVILQIRGNDLCDSKLSADSLAYDIYNFALEMSNNFGALVYVCEIFPRLRPRGMAPHLYEVRRKNVNKGLTVLLLAQERVSIWPHKRIFNSPLQHSYMMLVT</sequence>
<name>A0A210QTK6_MIZYE</name>
<evidence type="ECO:0008006" key="3">
    <source>
        <dbReference type="Google" id="ProtNLM"/>
    </source>
</evidence>
<evidence type="ECO:0000313" key="1">
    <source>
        <dbReference type="EMBL" id="OWF52047.1"/>
    </source>
</evidence>
<dbReference type="Proteomes" id="UP000242188">
    <property type="component" value="Unassembled WGS sequence"/>
</dbReference>
<reference evidence="1 2" key="1">
    <citation type="journal article" date="2017" name="Nat. Ecol. Evol.">
        <title>Scallop genome provides insights into evolution of bilaterian karyotype and development.</title>
        <authorList>
            <person name="Wang S."/>
            <person name="Zhang J."/>
            <person name="Jiao W."/>
            <person name="Li J."/>
            <person name="Xun X."/>
            <person name="Sun Y."/>
            <person name="Guo X."/>
            <person name="Huan P."/>
            <person name="Dong B."/>
            <person name="Zhang L."/>
            <person name="Hu X."/>
            <person name="Sun X."/>
            <person name="Wang J."/>
            <person name="Zhao C."/>
            <person name="Wang Y."/>
            <person name="Wang D."/>
            <person name="Huang X."/>
            <person name="Wang R."/>
            <person name="Lv J."/>
            <person name="Li Y."/>
            <person name="Zhang Z."/>
            <person name="Liu B."/>
            <person name="Lu W."/>
            <person name="Hui Y."/>
            <person name="Liang J."/>
            <person name="Zhou Z."/>
            <person name="Hou R."/>
            <person name="Li X."/>
            <person name="Liu Y."/>
            <person name="Li H."/>
            <person name="Ning X."/>
            <person name="Lin Y."/>
            <person name="Zhao L."/>
            <person name="Xing Q."/>
            <person name="Dou J."/>
            <person name="Li Y."/>
            <person name="Mao J."/>
            <person name="Guo H."/>
            <person name="Dou H."/>
            <person name="Li T."/>
            <person name="Mu C."/>
            <person name="Jiang W."/>
            <person name="Fu Q."/>
            <person name="Fu X."/>
            <person name="Miao Y."/>
            <person name="Liu J."/>
            <person name="Yu Q."/>
            <person name="Li R."/>
            <person name="Liao H."/>
            <person name="Li X."/>
            <person name="Kong Y."/>
            <person name="Jiang Z."/>
            <person name="Chourrout D."/>
            <person name="Li R."/>
            <person name="Bao Z."/>
        </authorList>
    </citation>
    <scope>NUCLEOTIDE SEQUENCE [LARGE SCALE GENOMIC DNA]</scope>
    <source>
        <strain evidence="1 2">PY_sf001</strain>
    </source>
</reference>
<accession>A0A210QTK6</accession>
<dbReference type="InterPro" id="IPR036514">
    <property type="entry name" value="SGNH_hydro_sf"/>
</dbReference>
<proteinExistence type="predicted"/>
<protein>
    <recommendedName>
        <fullName evidence="3">SGNH hydrolase-type esterase domain-containing protein</fullName>
    </recommendedName>
</protein>
<organism evidence="1 2">
    <name type="scientific">Mizuhopecten yessoensis</name>
    <name type="common">Japanese scallop</name>
    <name type="synonym">Patinopecten yessoensis</name>
    <dbReference type="NCBI Taxonomy" id="6573"/>
    <lineage>
        <taxon>Eukaryota</taxon>
        <taxon>Metazoa</taxon>
        <taxon>Spiralia</taxon>
        <taxon>Lophotrochozoa</taxon>
        <taxon>Mollusca</taxon>
        <taxon>Bivalvia</taxon>
        <taxon>Autobranchia</taxon>
        <taxon>Pteriomorphia</taxon>
        <taxon>Pectinida</taxon>
        <taxon>Pectinoidea</taxon>
        <taxon>Pectinidae</taxon>
        <taxon>Mizuhopecten</taxon>
    </lineage>
</organism>
<comment type="caution">
    <text evidence="1">The sequence shown here is derived from an EMBL/GenBank/DDBJ whole genome shotgun (WGS) entry which is preliminary data.</text>
</comment>
<dbReference type="AlphaFoldDB" id="A0A210QTK6"/>
<keyword evidence="2" id="KW-1185">Reference proteome</keyword>
<evidence type="ECO:0000313" key="2">
    <source>
        <dbReference type="Proteomes" id="UP000242188"/>
    </source>
</evidence>
<dbReference type="Gene3D" id="3.40.50.1110">
    <property type="entry name" value="SGNH hydrolase"/>
    <property type="match status" value="1"/>
</dbReference>
<gene>
    <name evidence="1" type="ORF">KP79_PYT00653</name>
</gene>
<dbReference type="EMBL" id="NEDP02001987">
    <property type="protein sequence ID" value="OWF52047.1"/>
    <property type="molecule type" value="Genomic_DNA"/>
</dbReference>
<dbReference type="SUPFAM" id="SSF52266">
    <property type="entry name" value="SGNH hydrolase"/>
    <property type="match status" value="1"/>
</dbReference>